<dbReference type="SUPFAM" id="SSF53271">
    <property type="entry name" value="PRTase-like"/>
    <property type="match status" value="1"/>
</dbReference>
<dbReference type="GO" id="GO:0016757">
    <property type="term" value="F:glycosyltransferase activity"/>
    <property type="evidence" value="ECO:0007669"/>
    <property type="project" value="UniProtKB-KW"/>
</dbReference>
<proteinExistence type="predicted"/>
<dbReference type="InterPro" id="IPR000836">
    <property type="entry name" value="PRTase_dom"/>
</dbReference>
<dbReference type="CDD" id="cd06223">
    <property type="entry name" value="PRTases_typeI"/>
    <property type="match status" value="1"/>
</dbReference>
<dbReference type="Gene3D" id="3.40.50.2020">
    <property type="match status" value="1"/>
</dbReference>
<dbReference type="GeneID" id="79904168"/>
<dbReference type="AlphaFoldDB" id="A0A0H3G2G9"/>
<evidence type="ECO:0000259" key="3">
    <source>
        <dbReference type="Pfam" id="PF00156"/>
    </source>
</evidence>
<dbReference type="KEGG" id="zmm:Zmob_1173"/>
<evidence type="ECO:0000313" key="4">
    <source>
        <dbReference type="EMBL" id="AEH63003.1"/>
    </source>
</evidence>
<evidence type="ECO:0000313" key="5">
    <source>
        <dbReference type="Proteomes" id="UP000001494"/>
    </source>
</evidence>
<evidence type="ECO:0000256" key="1">
    <source>
        <dbReference type="ARBA" id="ARBA00022676"/>
    </source>
</evidence>
<dbReference type="Proteomes" id="UP000001494">
    <property type="component" value="Chromosome"/>
</dbReference>
<dbReference type="Pfam" id="PF00156">
    <property type="entry name" value="Pribosyltran"/>
    <property type="match status" value="1"/>
</dbReference>
<accession>A0A0H3G2G9</accession>
<reference evidence="4 5" key="1">
    <citation type="journal article" date="2011" name="J. Bacteriol.">
        <title>Genome sequence of the ethanol-producing Zymomonas mobilis subsp. mobilis lectotype strain ATCC 10988.</title>
        <authorList>
            <person name="Pappas K.M."/>
            <person name="Kouvelis V.N."/>
            <person name="Saunders E."/>
            <person name="Brettin T.S."/>
            <person name="Bruce D."/>
            <person name="Detter C."/>
            <person name="Balakireva M."/>
            <person name="Han C.S."/>
            <person name="Savvakis G."/>
            <person name="Kyrpides N.C."/>
            <person name="Typas M.A."/>
        </authorList>
    </citation>
    <scope>NUCLEOTIDE SEQUENCE [LARGE SCALE GENOMIC DNA]</scope>
    <source>
        <strain evidence="5">ATCC 10988 / DSM 424 / CCUG 17860 / LMG 404 / NCIMB 8938 / NRRL B-806 / ZM1</strain>
    </source>
</reference>
<dbReference type="RefSeq" id="WP_011240549.1">
    <property type="nucleotide sequence ID" value="NC_017262.1"/>
</dbReference>
<name>A0A0H3G2G9_ZYMMA</name>
<gene>
    <name evidence="4" type="ordered locus">Zmob_1173</name>
</gene>
<dbReference type="HOGENOM" id="CLU_1546628_0_0_5"/>
<dbReference type="EMBL" id="CP002850">
    <property type="protein sequence ID" value="AEH63003.1"/>
    <property type="molecule type" value="Genomic_DNA"/>
</dbReference>
<dbReference type="InterPro" id="IPR029057">
    <property type="entry name" value="PRTase-like"/>
</dbReference>
<keyword evidence="2 4" id="KW-0808">Transferase</keyword>
<dbReference type="OrthoDB" id="199120at2"/>
<dbReference type="eggNOG" id="COG2236">
    <property type="taxonomic scope" value="Bacteria"/>
</dbReference>
<dbReference type="PANTHER" id="PTHR43363:SF1">
    <property type="entry name" value="HYPOXANTHINE-GUANINE PHOSPHORIBOSYLTRANSFERASE"/>
    <property type="match status" value="1"/>
</dbReference>
<dbReference type="PANTHER" id="PTHR43363">
    <property type="entry name" value="HYPOXANTHINE PHOSPHORIBOSYLTRANSFERASE"/>
    <property type="match status" value="1"/>
</dbReference>
<organism evidence="4 5">
    <name type="scientific">Zymomonas mobilis subsp. mobilis (strain ATCC 10988 / DSM 424 / LMG 404 / NCIMB 8938 / NRRL B-806 / ZM1)</name>
    <dbReference type="NCBI Taxonomy" id="555217"/>
    <lineage>
        <taxon>Bacteria</taxon>
        <taxon>Pseudomonadati</taxon>
        <taxon>Pseudomonadota</taxon>
        <taxon>Alphaproteobacteria</taxon>
        <taxon>Sphingomonadales</taxon>
        <taxon>Zymomonadaceae</taxon>
        <taxon>Zymomonas</taxon>
    </lineage>
</organism>
<feature type="domain" description="Phosphoribosyltransferase" evidence="3">
    <location>
        <begin position="10"/>
        <end position="152"/>
    </location>
</feature>
<protein>
    <submittedName>
        <fullName evidence="4">Phosphoribosyltransferase</fullName>
    </submittedName>
</protein>
<keyword evidence="1 4" id="KW-0328">Glycosyltransferase</keyword>
<evidence type="ECO:0000256" key="2">
    <source>
        <dbReference type="ARBA" id="ARBA00022679"/>
    </source>
</evidence>
<sequence length="173" mass="19260">MAQIEFTHIDNESFISDVKSLAKKVENSNEYPDFVVGVGRGGLVPAVYLSHCLNVPMLSVDHSSKVFDFADELLLKLAQLTIAGRKLLFVDDINDSGGTIAYLRQMMDKNGAVTQNVRFAVLLDNIRSKARVDITARSIDRDVDKSWLIFPWEAMGSQDTINEEANSIPERLA</sequence>